<evidence type="ECO:0000313" key="2">
    <source>
        <dbReference type="Proteomes" id="UP000317747"/>
    </source>
</evidence>
<keyword evidence="2" id="KW-1185">Reference proteome</keyword>
<sequence>MNELYPGSAKALACDYILSVKKIALAHQQGADVSAGKKEIDLLLKKLRKTINISSPLSLYIWTKMEAELRKLIVITCDPGYLSIIRHARYRSRIYRDYALRKVQGAL</sequence>
<reference evidence="1 2" key="1">
    <citation type="submission" date="2019-06" db="EMBL/GenBank/DDBJ databases">
        <title>Taxogenomics and systematics of the genus Pantoea.</title>
        <authorList>
            <person name="Tambong J.T."/>
        </authorList>
    </citation>
    <scope>NUCLEOTIDE SEQUENCE [LARGE SCALE GENOMIC DNA]</scope>
    <source>
        <strain evidence="1 2">LMG 24200</strain>
    </source>
</reference>
<comment type="caution">
    <text evidence="1">The sequence shown here is derived from an EMBL/GenBank/DDBJ whole genome shotgun (WGS) entry which is preliminary data.</text>
</comment>
<protein>
    <submittedName>
        <fullName evidence="1">Uncharacterized protein</fullName>
    </submittedName>
</protein>
<proteinExistence type="predicted"/>
<dbReference type="AlphaFoldDB" id="A0A506Q3W0"/>
<dbReference type="Proteomes" id="UP000317747">
    <property type="component" value="Unassembled WGS sequence"/>
</dbReference>
<name>A0A506Q3W0_9GAMM</name>
<organism evidence="1 2">
    <name type="scientific">Pantoea deleyi</name>
    <dbReference type="NCBI Taxonomy" id="470932"/>
    <lineage>
        <taxon>Bacteria</taxon>
        <taxon>Pseudomonadati</taxon>
        <taxon>Pseudomonadota</taxon>
        <taxon>Gammaproteobacteria</taxon>
        <taxon>Enterobacterales</taxon>
        <taxon>Erwiniaceae</taxon>
        <taxon>Pantoea</taxon>
    </lineage>
</organism>
<dbReference type="EMBL" id="VHJA01000060">
    <property type="protein sequence ID" value="TPV40607.1"/>
    <property type="molecule type" value="Genomic_DNA"/>
</dbReference>
<dbReference type="RefSeq" id="WP_128085924.1">
    <property type="nucleotide sequence ID" value="NZ_CP071405.1"/>
</dbReference>
<accession>A0A506Q3W0</accession>
<gene>
    <name evidence="1" type="ORF">FJW01_12945</name>
</gene>
<evidence type="ECO:0000313" key="1">
    <source>
        <dbReference type="EMBL" id="TPV40607.1"/>
    </source>
</evidence>